<organism evidence="2 3">
    <name type="scientific">Taibaiella chishuiensis</name>
    <dbReference type="NCBI Taxonomy" id="1434707"/>
    <lineage>
        <taxon>Bacteria</taxon>
        <taxon>Pseudomonadati</taxon>
        <taxon>Bacteroidota</taxon>
        <taxon>Chitinophagia</taxon>
        <taxon>Chitinophagales</taxon>
        <taxon>Chitinophagaceae</taxon>
        <taxon>Taibaiella</taxon>
    </lineage>
</organism>
<protein>
    <submittedName>
        <fullName evidence="2">Uncharacterized protein</fullName>
    </submittedName>
</protein>
<dbReference type="EMBL" id="PYGD01000002">
    <property type="protein sequence ID" value="PSK93282.1"/>
    <property type="molecule type" value="Genomic_DNA"/>
</dbReference>
<evidence type="ECO:0000313" key="3">
    <source>
        <dbReference type="Proteomes" id="UP000240572"/>
    </source>
</evidence>
<feature type="signal peptide" evidence="1">
    <location>
        <begin position="1"/>
        <end position="21"/>
    </location>
</feature>
<feature type="chain" id="PRO_5015178629" evidence="1">
    <location>
        <begin position="22"/>
        <end position="213"/>
    </location>
</feature>
<name>A0A2P8D7U8_9BACT</name>
<dbReference type="RefSeq" id="WP_106522298.1">
    <property type="nucleotide sequence ID" value="NZ_PYGD01000002.1"/>
</dbReference>
<dbReference type="Proteomes" id="UP000240572">
    <property type="component" value="Unassembled WGS sequence"/>
</dbReference>
<sequence length="213" mass="23701">MKSTRLFVYFAVLATAPGALWARKEKAVQGNQQQAQVLIVGLDKNVKSNYYYDDLIAEQTGIQADSIDHRYNAIIAANIIAAGSNGSCRFTFANLEPAVHCERIVGKIHVAGEAEQCVASLNDVTTEELRATLDEAHADYLLVLNQHYLKWQEEPMRTVFHMISYTLFDKNKKQVTSGNQYFTSMNLEAPDKVAQLSRKTSSKIAAAIARSLD</sequence>
<dbReference type="OrthoDB" id="1028774at2"/>
<comment type="caution">
    <text evidence="2">The sequence shown here is derived from an EMBL/GenBank/DDBJ whole genome shotgun (WGS) entry which is preliminary data.</text>
</comment>
<evidence type="ECO:0000256" key="1">
    <source>
        <dbReference type="SAM" id="SignalP"/>
    </source>
</evidence>
<reference evidence="2 3" key="1">
    <citation type="submission" date="2018-03" db="EMBL/GenBank/DDBJ databases">
        <title>Genomic Encyclopedia of Type Strains, Phase III (KMG-III): the genomes of soil and plant-associated and newly described type strains.</title>
        <authorList>
            <person name="Whitman W."/>
        </authorList>
    </citation>
    <scope>NUCLEOTIDE SEQUENCE [LARGE SCALE GENOMIC DNA]</scope>
    <source>
        <strain evidence="2 3">CGMCC 1.12700</strain>
    </source>
</reference>
<evidence type="ECO:0000313" key="2">
    <source>
        <dbReference type="EMBL" id="PSK93282.1"/>
    </source>
</evidence>
<keyword evidence="1" id="KW-0732">Signal</keyword>
<dbReference type="AlphaFoldDB" id="A0A2P8D7U8"/>
<gene>
    <name evidence="2" type="ORF">B0I18_102252</name>
</gene>
<accession>A0A2P8D7U8</accession>
<proteinExistence type="predicted"/>
<keyword evidence="3" id="KW-1185">Reference proteome</keyword>